<feature type="transmembrane region" description="Helical" evidence="1">
    <location>
        <begin position="16"/>
        <end position="36"/>
    </location>
</feature>
<accession>A0A326U4B5</accession>
<keyword evidence="1" id="KW-0472">Membrane</keyword>
<keyword evidence="1" id="KW-0812">Transmembrane</keyword>
<evidence type="ECO:0000256" key="1">
    <source>
        <dbReference type="SAM" id="Phobius"/>
    </source>
</evidence>
<dbReference type="InterPro" id="IPR017946">
    <property type="entry name" value="PLC-like_Pdiesterase_TIM-brl"/>
</dbReference>
<evidence type="ECO:0000259" key="2">
    <source>
        <dbReference type="PROSITE" id="PS51704"/>
    </source>
</evidence>
<proteinExistence type="predicted"/>
<dbReference type="SUPFAM" id="SSF51695">
    <property type="entry name" value="PLC-like phosphodiesterases"/>
    <property type="match status" value="1"/>
</dbReference>
<dbReference type="CDD" id="cd08561">
    <property type="entry name" value="GDPD_cytoplasmic_ScUgpQ2_like"/>
    <property type="match status" value="1"/>
</dbReference>
<dbReference type="EMBL" id="QKUF01000012">
    <property type="protein sequence ID" value="PZW27493.1"/>
    <property type="molecule type" value="Genomic_DNA"/>
</dbReference>
<dbReference type="PANTHER" id="PTHR46211">
    <property type="entry name" value="GLYCEROPHOSPHORYL DIESTER PHOSPHODIESTERASE"/>
    <property type="match status" value="1"/>
</dbReference>
<dbReference type="Proteomes" id="UP000248806">
    <property type="component" value="Unassembled WGS sequence"/>
</dbReference>
<dbReference type="GO" id="GO:0008081">
    <property type="term" value="F:phosphoric diester hydrolase activity"/>
    <property type="evidence" value="ECO:0007669"/>
    <property type="project" value="InterPro"/>
</dbReference>
<keyword evidence="4" id="KW-1185">Reference proteome</keyword>
<organism evidence="3 4">
    <name type="scientific">Thermosporothrix hazakensis</name>
    <dbReference type="NCBI Taxonomy" id="644383"/>
    <lineage>
        <taxon>Bacteria</taxon>
        <taxon>Bacillati</taxon>
        <taxon>Chloroflexota</taxon>
        <taxon>Ktedonobacteria</taxon>
        <taxon>Ktedonobacterales</taxon>
        <taxon>Thermosporotrichaceae</taxon>
        <taxon>Thermosporothrix</taxon>
    </lineage>
</organism>
<dbReference type="InterPro" id="IPR030395">
    <property type="entry name" value="GP_PDE_dom"/>
</dbReference>
<dbReference type="RefSeq" id="WP_170142716.1">
    <property type="nucleotide sequence ID" value="NZ_BIFX01000001.1"/>
</dbReference>
<name>A0A326U4B5_THEHA</name>
<keyword evidence="1" id="KW-1133">Transmembrane helix</keyword>
<reference evidence="3 4" key="1">
    <citation type="submission" date="2018-06" db="EMBL/GenBank/DDBJ databases">
        <title>Genomic Encyclopedia of Archaeal and Bacterial Type Strains, Phase II (KMG-II): from individual species to whole genera.</title>
        <authorList>
            <person name="Goeker M."/>
        </authorList>
    </citation>
    <scope>NUCLEOTIDE SEQUENCE [LARGE SCALE GENOMIC DNA]</scope>
    <source>
        <strain evidence="3 4">ATCC BAA-1881</strain>
    </source>
</reference>
<dbReference type="PANTHER" id="PTHR46211:SF14">
    <property type="entry name" value="GLYCEROPHOSPHODIESTER PHOSPHODIESTERASE"/>
    <property type="match status" value="1"/>
</dbReference>
<gene>
    <name evidence="3" type="ORF">EI42_03580</name>
</gene>
<evidence type="ECO:0000313" key="4">
    <source>
        <dbReference type="Proteomes" id="UP000248806"/>
    </source>
</evidence>
<sequence>MAQDESRQTATQRKRVVWPHIFFVLFALYLCAYLLYDALLIPHRAPILTGARKPLNIAHQGGELLAPSNTMAAFDLAASLNVDVLETDIHMTKDGQLVLMHDATVDRTTNGTGRVDSFTLAELKKLDAGYKFVDLQGNHSYRGKGVTVPTLEELFAKYGARFYYNVEMKDAYPKNGPSQIEAKLWALIQKYHLEQHVVVASFHQNLLDTFVKLSGGKTPLSAGEDEVTRFVIANKVMLPFFYRPQANVLQIPTDEKGINLIDPLLIERAHTLGLQVHYWTVDDPATMRRVIELGADGVITNRPDLLKEVLEQMHLR</sequence>
<dbReference type="GO" id="GO:0006629">
    <property type="term" value="P:lipid metabolic process"/>
    <property type="evidence" value="ECO:0007669"/>
    <property type="project" value="InterPro"/>
</dbReference>
<protein>
    <submittedName>
        <fullName evidence="3">Glycerophosphoryl diester phosphodiesterase</fullName>
    </submittedName>
</protein>
<dbReference type="Gene3D" id="3.20.20.190">
    <property type="entry name" value="Phosphatidylinositol (PI) phosphodiesterase"/>
    <property type="match status" value="1"/>
</dbReference>
<dbReference type="AlphaFoldDB" id="A0A326U4B5"/>
<dbReference type="PROSITE" id="PS51704">
    <property type="entry name" value="GP_PDE"/>
    <property type="match status" value="1"/>
</dbReference>
<feature type="domain" description="GP-PDE" evidence="2">
    <location>
        <begin position="54"/>
        <end position="310"/>
    </location>
</feature>
<dbReference type="Pfam" id="PF03009">
    <property type="entry name" value="GDPD"/>
    <property type="match status" value="1"/>
</dbReference>
<comment type="caution">
    <text evidence="3">The sequence shown here is derived from an EMBL/GenBank/DDBJ whole genome shotgun (WGS) entry which is preliminary data.</text>
</comment>
<evidence type="ECO:0000313" key="3">
    <source>
        <dbReference type="EMBL" id="PZW27493.1"/>
    </source>
</evidence>